<dbReference type="GO" id="GO:0005737">
    <property type="term" value="C:cytoplasm"/>
    <property type="evidence" value="ECO:0007669"/>
    <property type="project" value="UniProtKB-ARBA"/>
</dbReference>
<evidence type="ECO:0000259" key="4">
    <source>
        <dbReference type="Pfam" id="PF02702"/>
    </source>
</evidence>
<protein>
    <submittedName>
        <fullName evidence="5">Osmosensitive K channel signal transduction histidine kinase, sensor subunit KdpD</fullName>
    </submittedName>
</protein>
<dbReference type="RefSeq" id="WP_013570735.1">
    <property type="nucleotide sequence ID" value="NC_014963.1"/>
</dbReference>
<evidence type="ECO:0000256" key="1">
    <source>
        <dbReference type="ARBA" id="ARBA00022679"/>
    </source>
</evidence>
<dbReference type="OrthoDB" id="9806130at2"/>
<reference evidence="5 6" key="1">
    <citation type="journal article" date="2012" name="Stand. Genomic Sci.">
        <title>Complete genome sequence of Terriglobus saanensis type strain SP1PR4(T), an Acidobacteria from tundra soil.</title>
        <authorList>
            <person name="Rawat S.R."/>
            <person name="Mannisto M.K."/>
            <person name="Starovoytov V."/>
            <person name="Goodwin L."/>
            <person name="Nolan M."/>
            <person name="Hauser L."/>
            <person name="Land M."/>
            <person name="Davenport K.W."/>
            <person name="Woyke T."/>
            <person name="Haggblom M.M."/>
        </authorList>
    </citation>
    <scope>NUCLEOTIDE SEQUENCE</scope>
    <source>
        <strain evidence="6">ATCC BAA-1853 / DSM 23119 / SP1PR4</strain>
    </source>
</reference>
<dbReference type="STRING" id="401053.AciPR4_4262"/>
<dbReference type="InterPro" id="IPR027417">
    <property type="entry name" value="P-loop_NTPase"/>
</dbReference>
<dbReference type="HOGENOM" id="CLU_000445_113_4_0"/>
<accession>E8V6Y1</accession>
<dbReference type="AlphaFoldDB" id="E8V6Y1"/>
<sequence>MSDEKRKSAEDWLLATETEKKRGRFKIFLGYAPGVGKTFSMLSEGNRRRSRGEDVVVGIVETHGRSGTAEQAVKLEQVPRREIDYKGTLFDEMDVDAILARAPHVVLVDELAHTNVVGSRFAKRYEDVLLLLENNIDVLSTVNIQHVESLTPRVQALTGITVRETVPDWVLDRADEIIINDVTPEALATRMRRGDIYPMERVERALSNFFRRGNLIALREMALQRVTRAVDRTLNDYVKRKRLGAQWSVIERVAVCISANPEARDLIARGARLAEGLNGELYVLHLTNERDNEPERRKTLDAHLQFAMNLGANIVHLTGKSVASATAAYVTEHRITQAIFGRSALHGLKKYLYYLAIQKFMSEAPHVDLHIITQDTQAGARK</sequence>
<organism evidence="5 6">
    <name type="scientific">Terriglobus saanensis (strain ATCC BAA-1853 / DSM 23119 / SP1PR4)</name>
    <dbReference type="NCBI Taxonomy" id="401053"/>
    <lineage>
        <taxon>Bacteria</taxon>
        <taxon>Pseudomonadati</taxon>
        <taxon>Acidobacteriota</taxon>
        <taxon>Terriglobia</taxon>
        <taxon>Terriglobales</taxon>
        <taxon>Acidobacteriaceae</taxon>
        <taxon>Terriglobus</taxon>
    </lineage>
</organism>
<dbReference type="InterPro" id="IPR014729">
    <property type="entry name" value="Rossmann-like_a/b/a_fold"/>
</dbReference>
<dbReference type="PANTHER" id="PTHR45569">
    <property type="entry name" value="SENSOR PROTEIN KDPD"/>
    <property type="match status" value="1"/>
</dbReference>
<name>E8V6Y1_TERSS</name>
<dbReference type="Gene3D" id="3.40.50.300">
    <property type="entry name" value="P-loop containing nucleotide triphosphate hydrolases"/>
    <property type="match status" value="1"/>
</dbReference>
<dbReference type="GO" id="GO:0000155">
    <property type="term" value="F:phosphorelay sensor kinase activity"/>
    <property type="evidence" value="ECO:0007669"/>
    <property type="project" value="InterPro"/>
</dbReference>
<evidence type="ECO:0000313" key="5">
    <source>
        <dbReference type="EMBL" id="ADV85005.1"/>
    </source>
</evidence>
<dbReference type="FunFam" id="3.40.50.300:FF:000483">
    <property type="entry name" value="Sensor histidine kinase KdpD"/>
    <property type="match status" value="1"/>
</dbReference>
<dbReference type="GO" id="GO:0005886">
    <property type="term" value="C:plasma membrane"/>
    <property type="evidence" value="ECO:0007669"/>
    <property type="project" value="TreeGrafter"/>
</dbReference>
<dbReference type="KEGG" id="tsa:AciPR4_4262"/>
<keyword evidence="3" id="KW-0902">Two-component regulatory system</keyword>
<dbReference type="InterPro" id="IPR003852">
    <property type="entry name" value="Sig_transdc_His_kinase_KdpD_N"/>
</dbReference>
<dbReference type="PANTHER" id="PTHR45569:SF1">
    <property type="entry name" value="SENSOR PROTEIN KDPD"/>
    <property type="match status" value="1"/>
</dbReference>
<dbReference type="Gene3D" id="3.40.50.620">
    <property type="entry name" value="HUPs"/>
    <property type="match status" value="1"/>
</dbReference>
<keyword evidence="6" id="KW-1185">Reference proteome</keyword>
<keyword evidence="2 5" id="KW-0418">Kinase</keyword>
<feature type="domain" description="Signal transduction histidine kinase osmosensitive K+ channel sensor N-terminal" evidence="4">
    <location>
        <begin position="21"/>
        <end position="230"/>
    </location>
</feature>
<evidence type="ECO:0000256" key="2">
    <source>
        <dbReference type="ARBA" id="ARBA00022777"/>
    </source>
</evidence>
<dbReference type="Proteomes" id="UP000006844">
    <property type="component" value="Chromosome"/>
</dbReference>
<dbReference type="Pfam" id="PF02702">
    <property type="entry name" value="KdpD"/>
    <property type="match status" value="1"/>
</dbReference>
<dbReference type="eggNOG" id="COG2205">
    <property type="taxonomic scope" value="Bacteria"/>
</dbReference>
<gene>
    <name evidence="5" type="ordered locus">AciPR4_4262</name>
</gene>
<dbReference type="EMBL" id="CP002467">
    <property type="protein sequence ID" value="ADV85005.1"/>
    <property type="molecule type" value="Genomic_DNA"/>
</dbReference>
<dbReference type="InterPro" id="IPR052023">
    <property type="entry name" value="Histidine_kinase_KdpD"/>
</dbReference>
<keyword evidence="1" id="KW-0808">Transferase</keyword>
<dbReference type="SUPFAM" id="SSF52402">
    <property type="entry name" value="Adenine nucleotide alpha hydrolases-like"/>
    <property type="match status" value="1"/>
</dbReference>
<proteinExistence type="predicted"/>
<evidence type="ECO:0000256" key="3">
    <source>
        <dbReference type="ARBA" id="ARBA00023012"/>
    </source>
</evidence>
<evidence type="ECO:0000313" key="6">
    <source>
        <dbReference type="Proteomes" id="UP000006844"/>
    </source>
</evidence>